<reference evidence="1" key="1">
    <citation type="submission" date="2016-09" db="EMBL/GenBank/DDBJ databases">
        <authorList>
            <person name="Capua I."/>
            <person name="De Benedictis P."/>
            <person name="Joannis T."/>
            <person name="Lombin L.H."/>
            <person name="Cattoli G."/>
        </authorList>
    </citation>
    <scope>NUCLEOTIDE SEQUENCE</scope>
    <source>
        <strain evidence="1">B9</strain>
    </source>
</reference>
<organism evidence="1">
    <name type="scientific">Cupriavidus necator</name>
    <name type="common">Alcaligenes eutrophus</name>
    <name type="synonym">Ralstonia eutropha</name>
    <dbReference type="NCBI Taxonomy" id="106590"/>
    <lineage>
        <taxon>Bacteria</taxon>
        <taxon>Pseudomonadati</taxon>
        <taxon>Pseudomonadota</taxon>
        <taxon>Betaproteobacteria</taxon>
        <taxon>Burkholderiales</taxon>
        <taxon>Burkholderiaceae</taxon>
        <taxon>Cupriavidus</taxon>
    </lineage>
</organism>
<protein>
    <submittedName>
        <fullName evidence="1">Uncharacterized protein</fullName>
    </submittedName>
</protein>
<gene>
    <name evidence="1" type="ORF">CNECB9_5460014</name>
</gene>
<dbReference type="EMBL" id="FMSH01000497">
    <property type="protein sequence ID" value="SCU98073.1"/>
    <property type="molecule type" value="Genomic_DNA"/>
</dbReference>
<name>A0A1K0JY16_CUPNE</name>
<sequence length="131" mass="14850">MAQATHYHLLPEFMWIDVHKGGIMLQASEMQQRFSHLQQTISETSRTCHADAGIPQDLMNCVDELDKECKSATKVVSSKDEDRIRQWVDDLERIGDRADRACQQAGGLDAKVKDAVSSMHSELSDLKRQLH</sequence>
<proteinExistence type="predicted"/>
<accession>A0A1K0JY16</accession>
<dbReference type="AlphaFoldDB" id="A0A1K0JY16"/>
<evidence type="ECO:0000313" key="1">
    <source>
        <dbReference type="EMBL" id="SCU98073.1"/>
    </source>
</evidence>